<dbReference type="Proteomes" id="UP000581688">
    <property type="component" value="Unassembled WGS sequence"/>
</dbReference>
<dbReference type="Gene3D" id="2.60.40.3350">
    <property type="match status" value="1"/>
</dbReference>
<proteinExistence type="predicted"/>
<gene>
    <name evidence="1" type="ORF">HNQ94_000396</name>
</gene>
<reference evidence="1 2" key="1">
    <citation type="submission" date="2020-08" db="EMBL/GenBank/DDBJ databases">
        <title>Genomic Encyclopedia of Type Strains, Phase IV (KMG-IV): sequencing the most valuable type-strain genomes for metagenomic binning, comparative biology and taxonomic classification.</title>
        <authorList>
            <person name="Goeker M."/>
        </authorList>
    </citation>
    <scope>NUCLEOTIDE SEQUENCE [LARGE SCALE GENOMIC DNA]</scope>
    <source>
        <strain evidence="1 2">DSM 19612</strain>
    </source>
</reference>
<name>A0A841Q1X0_9BACI</name>
<dbReference type="EMBL" id="JACHGH010000001">
    <property type="protein sequence ID" value="MBB6451975.1"/>
    <property type="molecule type" value="Genomic_DNA"/>
</dbReference>
<dbReference type="AlphaFoldDB" id="A0A841Q1X0"/>
<evidence type="ECO:0000313" key="1">
    <source>
        <dbReference type="EMBL" id="MBB6451975.1"/>
    </source>
</evidence>
<comment type="caution">
    <text evidence="1">The sequence shown here is derived from an EMBL/GenBank/DDBJ whole genome shotgun (WGS) entry which is preliminary data.</text>
</comment>
<protein>
    <recommendedName>
        <fullName evidence="3">BppU N-terminal domain-containing protein</fullName>
    </recommendedName>
</protein>
<evidence type="ECO:0008006" key="3">
    <source>
        <dbReference type="Google" id="ProtNLM"/>
    </source>
</evidence>
<dbReference type="RefSeq" id="WP_174494465.1">
    <property type="nucleotide sequence ID" value="NZ_CADDWK010000001.1"/>
</dbReference>
<organism evidence="1 2">
    <name type="scientific">Salirhabdus euzebyi</name>
    <dbReference type="NCBI Taxonomy" id="394506"/>
    <lineage>
        <taxon>Bacteria</taxon>
        <taxon>Bacillati</taxon>
        <taxon>Bacillota</taxon>
        <taxon>Bacilli</taxon>
        <taxon>Bacillales</taxon>
        <taxon>Bacillaceae</taxon>
        <taxon>Salirhabdus</taxon>
    </lineage>
</organism>
<keyword evidence="2" id="KW-1185">Reference proteome</keyword>
<sequence>MIHLKQNDTGIGVKATLSNENGNVNLDGATVLFCMGKHKITARIEDAANGLVLVPFTNVHTSETGFFKAEFEVIFSDERIETFPNNDYLTVNIMKKVIT</sequence>
<accession>A0A841Q1X0</accession>
<evidence type="ECO:0000313" key="2">
    <source>
        <dbReference type="Proteomes" id="UP000581688"/>
    </source>
</evidence>